<gene>
    <name evidence="2" type="ORF">BSQ33_05880</name>
</gene>
<dbReference type="Pfam" id="PF00932">
    <property type="entry name" value="LTD"/>
    <property type="match status" value="2"/>
</dbReference>
<evidence type="ECO:0000313" key="3">
    <source>
        <dbReference type="Proteomes" id="UP000196708"/>
    </source>
</evidence>
<dbReference type="SUPFAM" id="SSF74853">
    <property type="entry name" value="Lamin A/C globular tail domain"/>
    <property type="match status" value="2"/>
</dbReference>
<dbReference type="KEGG" id="vga:BSQ33_05880"/>
<dbReference type="Gene3D" id="2.60.40.1260">
    <property type="entry name" value="Lamin Tail domain"/>
    <property type="match status" value="2"/>
</dbReference>
<reference evidence="2 3" key="1">
    <citation type="submission" date="2016-12" db="EMBL/GenBank/DDBJ databases">
        <authorList>
            <person name="Song W.-J."/>
            <person name="Kurnit D.M."/>
        </authorList>
    </citation>
    <scope>NUCLEOTIDE SEQUENCE [LARGE SCALE GENOMIC DNA]</scope>
    <source>
        <strain evidence="2 3">ATCC 43942</strain>
    </source>
</reference>
<evidence type="ECO:0000313" key="2">
    <source>
        <dbReference type="EMBL" id="ASA55298.1"/>
    </source>
</evidence>
<proteinExistence type="predicted"/>
<name>A0A1Z2SDT3_VIBGA</name>
<dbReference type="InterPro" id="IPR001322">
    <property type="entry name" value="Lamin_tail_dom"/>
</dbReference>
<dbReference type="PROSITE" id="PS51841">
    <property type="entry name" value="LTD"/>
    <property type="match status" value="1"/>
</dbReference>
<feature type="domain" description="LTD" evidence="1">
    <location>
        <begin position="122"/>
        <end position="253"/>
    </location>
</feature>
<accession>A0A1Z2SDT3</accession>
<evidence type="ECO:0000259" key="1">
    <source>
        <dbReference type="PROSITE" id="PS51841"/>
    </source>
</evidence>
<dbReference type="OrthoDB" id="6294868at2"/>
<protein>
    <recommendedName>
        <fullName evidence="1">LTD domain-containing protein</fullName>
    </recommendedName>
</protein>
<dbReference type="EMBL" id="CP018835">
    <property type="protein sequence ID" value="ASA55298.1"/>
    <property type="molecule type" value="Genomic_DNA"/>
</dbReference>
<dbReference type="Proteomes" id="UP000196708">
    <property type="component" value="Chromosome 1"/>
</dbReference>
<dbReference type="RefSeq" id="WP_088133627.1">
    <property type="nucleotide sequence ID" value="NZ_CP018835.1"/>
</dbReference>
<sequence length="253" mass="29003">MSNTTLKIHPLCQEILSTDPLENAKMDEFWDRLNDLQMKLYLQISGLDFRGEPNNNESVTMTNRSHAIWDISQFRINAGSPSQHYVFPENTLIRSGESITVYTQPGAQYSFNSNRPIWNNHGDTATLLNSKGDVISTWIYGNVARDYVLISYLHYDGHEFRTEGDEYVELKNFSEHHIDLTDWQLRSELNDHTFTFPSGSTLTPSGTVLVYTNRPPTADNEYSFNSPTAIWDNTGGRCTLLDYDDNEVAFYAY</sequence>
<organism evidence="2 3">
    <name type="scientific">Vibrio gazogenes</name>
    <dbReference type="NCBI Taxonomy" id="687"/>
    <lineage>
        <taxon>Bacteria</taxon>
        <taxon>Pseudomonadati</taxon>
        <taxon>Pseudomonadota</taxon>
        <taxon>Gammaproteobacteria</taxon>
        <taxon>Vibrionales</taxon>
        <taxon>Vibrionaceae</taxon>
        <taxon>Vibrio</taxon>
    </lineage>
</organism>
<dbReference type="InterPro" id="IPR036415">
    <property type="entry name" value="Lamin_tail_dom_sf"/>
</dbReference>
<dbReference type="AlphaFoldDB" id="A0A1Z2SDT3"/>